<keyword evidence="1" id="KW-0732">Signal</keyword>
<accession>A0A443STD1</accession>
<dbReference type="InterPro" id="IPR021633">
    <property type="entry name" value="Argos"/>
</dbReference>
<dbReference type="Pfam" id="PF11581">
    <property type="entry name" value="Argos"/>
    <property type="match status" value="1"/>
</dbReference>
<comment type="caution">
    <text evidence="2">The sequence shown here is derived from an EMBL/GenBank/DDBJ whole genome shotgun (WGS) entry which is preliminary data.</text>
</comment>
<dbReference type="OrthoDB" id="8177523at2759"/>
<keyword evidence="3" id="KW-1185">Reference proteome</keyword>
<sequence length="314" mass="36778">HLEAAFIVLALNLIRVATKILHIRQFHRCFAALRVVGTHCRRKQIKRSALFTIWVWRLHHNYLRLIAEHFQKTSEEQLPECGPRAVCNKVDTYSKPWVEKQCRCTEDRTCSTSLDRNDGHSIIDKSRLLKTCEPVYTLPVCRYFRDVTWVLTSFADNTTSQQVHCLCPKNSVAYIFKHQVHQTQKGISYQYLFACSPESRLRCQRKEPCRLFTVKQRPDVLQVNTNTLCQCPRGQRCPSHHNDPHVLPTTSYSLEHINTFSGYCNFDYRPFDKKMAKYKLIFKALQKLEENEISEKNRIDVLPAAEDYFQANPV</sequence>
<gene>
    <name evidence="2" type="ORF">B4U80_07220</name>
</gene>
<feature type="non-terminal residue" evidence="2">
    <location>
        <position position="314"/>
    </location>
</feature>
<feature type="chain" id="PRO_5019479136" evidence="1">
    <location>
        <begin position="19"/>
        <end position="314"/>
    </location>
</feature>
<dbReference type="Proteomes" id="UP000288716">
    <property type="component" value="Unassembled WGS sequence"/>
</dbReference>
<evidence type="ECO:0000313" key="2">
    <source>
        <dbReference type="EMBL" id="RWS30760.1"/>
    </source>
</evidence>
<dbReference type="Gene3D" id="2.20.20.150">
    <property type="match status" value="1"/>
</dbReference>
<dbReference type="EMBL" id="NCKV01000388">
    <property type="protein sequence ID" value="RWS30760.1"/>
    <property type="molecule type" value="Genomic_DNA"/>
</dbReference>
<name>A0A443STD1_9ACAR</name>
<feature type="non-terminal residue" evidence="2">
    <location>
        <position position="1"/>
    </location>
</feature>
<evidence type="ECO:0000256" key="1">
    <source>
        <dbReference type="SAM" id="SignalP"/>
    </source>
</evidence>
<dbReference type="Gene3D" id="2.20.20.160">
    <property type="match status" value="2"/>
</dbReference>
<dbReference type="VEuPathDB" id="VectorBase:LDEU001282"/>
<reference evidence="2 3" key="1">
    <citation type="journal article" date="2018" name="Gigascience">
        <title>Genomes of trombidid mites reveal novel predicted allergens and laterally-transferred genes associated with secondary metabolism.</title>
        <authorList>
            <person name="Dong X."/>
            <person name="Chaisiri K."/>
            <person name="Xia D."/>
            <person name="Armstrong S.D."/>
            <person name="Fang Y."/>
            <person name="Donnelly M.J."/>
            <person name="Kadowaki T."/>
            <person name="McGarry J.W."/>
            <person name="Darby A.C."/>
            <person name="Makepeace B.L."/>
        </authorList>
    </citation>
    <scope>NUCLEOTIDE SEQUENCE [LARGE SCALE GENOMIC DNA]</scope>
    <source>
        <strain evidence="2">UoL-UT</strain>
    </source>
</reference>
<evidence type="ECO:0000313" key="3">
    <source>
        <dbReference type="Proteomes" id="UP000288716"/>
    </source>
</evidence>
<dbReference type="AlphaFoldDB" id="A0A443STD1"/>
<feature type="signal peptide" evidence="1">
    <location>
        <begin position="1"/>
        <end position="18"/>
    </location>
</feature>
<organism evidence="2 3">
    <name type="scientific">Leptotrombidium deliense</name>
    <dbReference type="NCBI Taxonomy" id="299467"/>
    <lineage>
        <taxon>Eukaryota</taxon>
        <taxon>Metazoa</taxon>
        <taxon>Ecdysozoa</taxon>
        <taxon>Arthropoda</taxon>
        <taxon>Chelicerata</taxon>
        <taxon>Arachnida</taxon>
        <taxon>Acari</taxon>
        <taxon>Acariformes</taxon>
        <taxon>Trombidiformes</taxon>
        <taxon>Prostigmata</taxon>
        <taxon>Anystina</taxon>
        <taxon>Parasitengona</taxon>
        <taxon>Trombiculoidea</taxon>
        <taxon>Trombiculidae</taxon>
        <taxon>Leptotrombidium</taxon>
    </lineage>
</organism>
<dbReference type="STRING" id="299467.A0A443STD1"/>
<proteinExistence type="predicted"/>
<protein>
    <submittedName>
        <fullName evidence="2">Protein giant-lens-like protein</fullName>
    </submittedName>
</protein>